<feature type="domain" description="Glycosyltransferase 2-like" evidence="5">
    <location>
        <begin position="13"/>
        <end position="149"/>
    </location>
</feature>
<gene>
    <name evidence="6" type="ORF">DNL40_04890</name>
</gene>
<proteinExistence type="inferred from homology"/>
<dbReference type="PANTHER" id="PTHR43179:SF12">
    <property type="entry name" value="GALACTOFURANOSYLTRANSFERASE GLFT2"/>
    <property type="match status" value="1"/>
</dbReference>
<evidence type="ECO:0000256" key="3">
    <source>
        <dbReference type="ARBA" id="ARBA00022676"/>
    </source>
</evidence>
<dbReference type="CDD" id="cd00761">
    <property type="entry name" value="Glyco_tranf_GTA_type"/>
    <property type="match status" value="1"/>
</dbReference>
<accession>A0A2W5WTQ3</accession>
<comment type="pathway">
    <text evidence="1">Cell wall biogenesis; cell wall polysaccharide biosynthesis.</text>
</comment>
<sequence length="330" mass="35067">MVGDQTAAGARVTVAVLTYRRPSQVAALVPLLLSQLDALETAVPGARGRLVVVDNDPAGSGRAAVERVVGGADRRLRCVVEPAPGISAARNRALDEAAPSDAVVFVDDDETPAAGWLTALVGAWRRYAAGAVAGPVVSVFAEEPDPWVRAGGFYDREHRAVTPTGRRLGSAATSNLLLDAATVRRLGLRFDPAFGLTGGEDSRFTAALTAAGAPLVWCREAVVTDHVPPERATRAYVLHRTTALADATARVRLLEHRGGLPRLLGRARVLATAACRAGLGVALWGRGRWREVVLRRAAVRDDARAHRHLARARGELLAAVDRHVQPYART</sequence>
<dbReference type="SUPFAM" id="SSF53448">
    <property type="entry name" value="Nucleotide-diphospho-sugar transferases"/>
    <property type="match status" value="1"/>
</dbReference>
<evidence type="ECO:0000256" key="2">
    <source>
        <dbReference type="ARBA" id="ARBA00006739"/>
    </source>
</evidence>
<comment type="similarity">
    <text evidence="2">Belongs to the glycosyltransferase 2 family.</text>
</comment>
<protein>
    <submittedName>
        <fullName evidence="6">Glycosyltransferase family 2 protein</fullName>
    </submittedName>
</protein>
<evidence type="ECO:0000256" key="4">
    <source>
        <dbReference type="ARBA" id="ARBA00022679"/>
    </source>
</evidence>
<keyword evidence="7" id="KW-1185">Reference proteome</keyword>
<dbReference type="GO" id="GO:0016757">
    <property type="term" value="F:glycosyltransferase activity"/>
    <property type="evidence" value="ECO:0007669"/>
    <property type="project" value="UniProtKB-KW"/>
</dbReference>
<keyword evidence="3" id="KW-0328">Glycosyltransferase</keyword>
<dbReference type="InterPro" id="IPR001173">
    <property type="entry name" value="Glyco_trans_2-like"/>
</dbReference>
<dbReference type="Proteomes" id="UP000248783">
    <property type="component" value="Unassembled WGS sequence"/>
</dbReference>
<organism evidence="6 7">
    <name type="scientific">Xylanimonas oleitrophica</name>
    <dbReference type="NCBI Taxonomy" id="2607479"/>
    <lineage>
        <taxon>Bacteria</taxon>
        <taxon>Bacillati</taxon>
        <taxon>Actinomycetota</taxon>
        <taxon>Actinomycetes</taxon>
        <taxon>Micrococcales</taxon>
        <taxon>Promicromonosporaceae</taxon>
        <taxon>Xylanimonas</taxon>
    </lineage>
</organism>
<evidence type="ECO:0000313" key="7">
    <source>
        <dbReference type="Proteomes" id="UP000248783"/>
    </source>
</evidence>
<dbReference type="AlphaFoldDB" id="A0A2W5WTQ3"/>
<dbReference type="InterPro" id="IPR029044">
    <property type="entry name" value="Nucleotide-diphossugar_trans"/>
</dbReference>
<dbReference type="EMBL" id="QKWH01000002">
    <property type="protein sequence ID" value="PZR54252.1"/>
    <property type="molecule type" value="Genomic_DNA"/>
</dbReference>
<evidence type="ECO:0000256" key="1">
    <source>
        <dbReference type="ARBA" id="ARBA00004776"/>
    </source>
</evidence>
<comment type="caution">
    <text evidence="6">The sequence shown here is derived from an EMBL/GenBank/DDBJ whole genome shotgun (WGS) entry which is preliminary data.</text>
</comment>
<dbReference type="PANTHER" id="PTHR43179">
    <property type="entry name" value="RHAMNOSYLTRANSFERASE WBBL"/>
    <property type="match status" value="1"/>
</dbReference>
<reference evidence="6 7" key="1">
    <citation type="submission" date="2018-06" db="EMBL/GenBank/DDBJ databases">
        <title>Whole genome sequencing of a novel hydrocarbon degrading bacterial strain, PW21 isolated from oil contaminated produced water sample.</title>
        <authorList>
            <person name="Nagkirti P."/>
            <person name="Shaikh A."/>
            <person name="Gowdaman V."/>
            <person name="Engineer A.E."/>
            <person name="Dagar S."/>
            <person name="Dhakephalkar P.K."/>
        </authorList>
    </citation>
    <scope>NUCLEOTIDE SEQUENCE [LARGE SCALE GENOMIC DNA]</scope>
    <source>
        <strain evidence="6 7">PW21</strain>
    </source>
</reference>
<dbReference type="Pfam" id="PF00535">
    <property type="entry name" value="Glycos_transf_2"/>
    <property type="match status" value="1"/>
</dbReference>
<dbReference type="Gene3D" id="3.90.550.10">
    <property type="entry name" value="Spore Coat Polysaccharide Biosynthesis Protein SpsA, Chain A"/>
    <property type="match status" value="1"/>
</dbReference>
<evidence type="ECO:0000259" key="5">
    <source>
        <dbReference type="Pfam" id="PF00535"/>
    </source>
</evidence>
<evidence type="ECO:0000313" key="6">
    <source>
        <dbReference type="EMBL" id="PZR54252.1"/>
    </source>
</evidence>
<keyword evidence="4 6" id="KW-0808">Transferase</keyword>
<name>A0A2W5WTQ3_9MICO</name>